<gene>
    <name evidence="1" type="ORF">VIBC2010_06789</name>
</gene>
<comment type="caution">
    <text evidence="1">The sequence shown here is derived from an EMBL/GenBank/DDBJ whole genome shotgun (WGS) entry which is preliminary data.</text>
</comment>
<dbReference type="PANTHER" id="PTHR13061:SF56">
    <property type="entry name" value="PROTEIN YRDA"/>
    <property type="match status" value="1"/>
</dbReference>
<dbReference type="InterPro" id="IPR001451">
    <property type="entry name" value="Hexapep"/>
</dbReference>
<dbReference type="Pfam" id="PF00132">
    <property type="entry name" value="Hexapep"/>
    <property type="match status" value="1"/>
</dbReference>
<dbReference type="EMBL" id="AEIU01000065">
    <property type="protein sequence ID" value="EFP97124.1"/>
    <property type="molecule type" value="Genomic_DNA"/>
</dbReference>
<protein>
    <submittedName>
        <fullName evidence="1">Carbonic anhydrase, family 3</fullName>
    </submittedName>
</protein>
<dbReference type="STRING" id="796620.VIBC2010_06789"/>
<evidence type="ECO:0000313" key="2">
    <source>
        <dbReference type="Proteomes" id="UP000002943"/>
    </source>
</evidence>
<keyword evidence="2" id="KW-1185">Reference proteome</keyword>
<dbReference type="PANTHER" id="PTHR13061">
    <property type="entry name" value="DYNACTIN SUBUNIT P25"/>
    <property type="match status" value="1"/>
</dbReference>
<evidence type="ECO:0000313" key="1">
    <source>
        <dbReference type="EMBL" id="EFP97124.1"/>
    </source>
</evidence>
<proteinExistence type="predicted"/>
<reference evidence="1 2" key="1">
    <citation type="journal article" date="2012" name="Int. J. Syst. Evol. Microbiol.">
        <title>Vibrio caribbeanicus sp. nov., isolated from the marine sponge Scleritoderma cyanea.</title>
        <authorList>
            <person name="Hoffmann M."/>
            <person name="Monday S.R."/>
            <person name="Allard M.W."/>
            <person name="Strain E.A."/>
            <person name="Whittaker P."/>
            <person name="Naum M."/>
            <person name="McCarthy P.J."/>
            <person name="Lopez J.V."/>
            <person name="Fischer M."/>
            <person name="Brown E.W."/>
        </authorList>
    </citation>
    <scope>NUCLEOTIDE SEQUENCE [LARGE SCALE GENOMIC DNA]</scope>
    <source>
        <strain evidence="1 2">ATCC BAA-2122</strain>
    </source>
</reference>
<dbReference type="RefSeq" id="WP_009600852.1">
    <property type="nucleotide sequence ID" value="NZ_AEIU01000065.1"/>
</dbReference>
<dbReference type="Gene3D" id="2.160.10.10">
    <property type="entry name" value="Hexapeptide repeat proteins"/>
    <property type="match status" value="1"/>
</dbReference>
<organism evidence="1 2">
    <name type="scientific">Vibrio caribbeanicus ATCC BAA-2122</name>
    <dbReference type="NCBI Taxonomy" id="796620"/>
    <lineage>
        <taxon>Bacteria</taxon>
        <taxon>Pseudomonadati</taxon>
        <taxon>Pseudomonadota</taxon>
        <taxon>Gammaproteobacteria</taxon>
        <taxon>Vibrionales</taxon>
        <taxon>Vibrionaceae</taxon>
        <taxon>Vibrio</taxon>
    </lineage>
</organism>
<dbReference type="InterPro" id="IPR011004">
    <property type="entry name" value="Trimer_LpxA-like_sf"/>
</dbReference>
<name>E3BIL5_9VIBR</name>
<dbReference type="eggNOG" id="COG0663">
    <property type="taxonomic scope" value="Bacteria"/>
</dbReference>
<dbReference type="InterPro" id="IPR047324">
    <property type="entry name" value="LbH_gamma_CA-like"/>
</dbReference>
<dbReference type="OrthoDB" id="9803036at2"/>
<dbReference type="Proteomes" id="UP000002943">
    <property type="component" value="Unassembled WGS sequence"/>
</dbReference>
<dbReference type="InterPro" id="IPR050484">
    <property type="entry name" value="Transf_Hexapept/Carb_Anhydrase"/>
</dbReference>
<dbReference type="CDD" id="cd04645">
    <property type="entry name" value="LbH_gamma_CA_like"/>
    <property type="match status" value="1"/>
</dbReference>
<accession>E3BIL5</accession>
<dbReference type="SUPFAM" id="SSF51161">
    <property type="entry name" value="Trimeric LpxA-like enzymes"/>
    <property type="match status" value="1"/>
</dbReference>
<sequence length="183" mass="19940">MNYLRSYKGICPDIAHNVYIDESAVLVGDIKIGPHSSVWPFVAARGDVNHIRIGQRTNIQDGSVLHVTHKNSDNPDGYPLVIGDDVTIGHKVMLHGCTIKDRVLVGMGAIVLDGVTIEEEVMIGAGSLVPPGKTLTSGYLYVGSPVKQARLLTDKERAFLKKSADNYVQNKNDYLSEVKGITR</sequence>
<dbReference type="AlphaFoldDB" id="E3BIL5"/>